<evidence type="ECO:0000256" key="1">
    <source>
        <dbReference type="ARBA" id="ARBA00022603"/>
    </source>
</evidence>
<keyword evidence="1" id="KW-0489">Methyltransferase</keyword>
<dbReference type="EMBL" id="HG938354">
    <property type="protein sequence ID" value="CDN51230.1"/>
    <property type="molecule type" value="Genomic_DNA"/>
</dbReference>
<dbReference type="GeneID" id="24260529"/>
<dbReference type="GO" id="GO:0008610">
    <property type="term" value="P:lipid biosynthetic process"/>
    <property type="evidence" value="ECO:0007669"/>
    <property type="project" value="InterPro"/>
</dbReference>
<keyword evidence="2" id="KW-0808">Transferase</keyword>
<geneLocation type="plasmid" evidence="4">
    <name>II</name>
</geneLocation>
<dbReference type="Pfam" id="PF04989">
    <property type="entry name" value="RMNT_CmcI"/>
    <property type="match status" value="1"/>
</dbReference>
<keyword evidence="3" id="KW-0614">Plasmid</keyword>
<dbReference type="eggNOG" id="COG3510">
    <property type="taxonomic scope" value="Bacteria"/>
</dbReference>
<keyword evidence="4" id="KW-1185">Reference proteome</keyword>
<protein>
    <submittedName>
        <fullName evidence="3">Cephalosporin hydroxylase</fullName>
    </submittedName>
</protein>
<dbReference type="PANTHER" id="PTHR40048">
    <property type="entry name" value="RHAMNOSYL O-METHYLTRANSFERASE"/>
    <property type="match status" value="1"/>
</dbReference>
<dbReference type="GO" id="GO:0005886">
    <property type="term" value="C:plasma membrane"/>
    <property type="evidence" value="ECO:0007669"/>
    <property type="project" value="TreeGrafter"/>
</dbReference>
<evidence type="ECO:0000313" key="4">
    <source>
        <dbReference type="Proteomes" id="UP000028181"/>
    </source>
</evidence>
<dbReference type="KEGG" id="ngg:RG540_PA05540"/>
<evidence type="ECO:0000256" key="2">
    <source>
        <dbReference type="ARBA" id="ARBA00022679"/>
    </source>
</evidence>
<dbReference type="OrthoDB" id="189417at2"/>
<organism evidence="3 4">
    <name type="scientific">Neorhizobium galegae bv. orientalis str. HAMBI 540</name>
    <dbReference type="NCBI Taxonomy" id="1028800"/>
    <lineage>
        <taxon>Bacteria</taxon>
        <taxon>Pseudomonadati</taxon>
        <taxon>Pseudomonadota</taxon>
        <taxon>Alphaproteobacteria</taxon>
        <taxon>Hyphomicrobiales</taxon>
        <taxon>Rhizobiaceae</taxon>
        <taxon>Rhizobium/Agrobacterium group</taxon>
        <taxon>Neorhizobium</taxon>
    </lineage>
</organism>
<dbReference type="InterPro" id="IPR029063">
    <property type="entry name" value="SAM-dependent_MTases_sf"/>
</dbReference>
<accession>A0A068T177</accession>
<dbReference type="SUPFAM" id="SSF53335">
    <property type="entry name" value="S-adenosyl-L-methionine-dependent methyltransferases"/>
    <property type="match status" value="1"/>
</dbReference>
<sequence>MSDFTKEVEARVAAVPGNKELTDSAAQFMRTSIASQYSYNYFWLGRPIIQYPQDMVAMQELIWTVKPDLIIETGIAHGGSLILSASMLALLELSEAAEKGEVVDPAKPKRKVLGIDIDIRPHNKAAIEAHPMASRIEMIQGSSIAPEIMDQVRKVAAGYSRILISLDSNHTHEHVLEELKLYAPLTSVGSYCVVFDTVVEDLPKELAGDRPWGPGDNPKTAVFEYLKTHPEFEIDKSVENKLLITVAPDGFLKRLR</sequence>
<dbReference type="GO" id="GO:0032259">
    <property type="term" value="P:methylation"/>
    <property type="evidence" value="ECO:0007669"/>
    <property type="project" value="UniProtKB-KW"/>
</dbReference>
<dbReference type="AlphaFoldDB" id="A0A068T177"/>
<dbReference type="PATRIC" id="fig|1028800.3.peg.5173"/>
<dbReference type="GO" id="GO:0071770">
    <property type="term" value="P:DIM/DIP cell wall layer assembly"/>
    <property type="evidence" value="ECO:0007669"/>
    <property type="project" value="TreeGrafter"/>
</dbReference>
<reference evidence="4" key="1">
    <citation type="journal article" date="2014" name="BMC Genomics">
        <title>Genome sequencing of two Neorhizobium galegae strains reveals a noeT gene responsible for the unusual acetylation of the nodulation factors.</title>
        <authorList>
            <person name="Osterman J."/>
            <person name="Marsh J."/>
            <person name="Laine P.K."/>
            <person name="Zeng Z."/>
            <person name="Alatalo E."/>
            <person name="Sullivan J.T."/>
            <person name="Young J.P."/>
            <person name="Thomas-Oates J."/>
            <person name="Paulin L."/>
            <person name="Lindstrom K."/>
        </authorList>
    </citation>
    <scope>NUCLEOTIDE SEQUENCE [LARGE SCALE GENOMIC DNA]</scope>
    <source>
        <strain evidence="4">HAMBI 540</strain>
    </source>
</reference>
<dbReference type="InterPro" id="IPR007072">
    <property type="entry name" value="RNMT_CmcI"/>
</dbReference>
<dbReference type="GO" id="GO:0008168">
    <property type="term" value="F:methyltransferase activity"/>
    <property type="evidence" value="ECO:0007669"/>
    <property type="project" value="UniProtKB-KW"/>
</dbReference>
<gene>
    <name evidence="3" type="ORF">RG540_PA05540</name>
</gene>
<dbReference type="Gene3D" id="3.40.50.150">
    <property type="entry name" value="Vaccinia Virus protein VP39"/>
    <property type="match status" value="1"/>
</dbReference>
<dbReference type="HOGENOM" id="CLU_063868_1_0_5"/>
<proteinExistence type="predicted"/>
<dbReference type="PANTHER" id="PTHR40048:SF1">
    <property type="entry name" value="RHAMNOSYL O-METHYLTRANSFERASE"/>
    <property type="match status" value="1"/>
</dbReference>
<evidence type="ECO:0000313" key="3">
    <source>
        <dbReference type="EMBL" id="CDN51230.1"/>
    </source>
</evidence>
<dbReference type="Proteomes" id="UP000028181">
    <property type="component" value="Plasmid pHAMBI540a"/>
</dbReference>
<dbReference type="RefSeq" id="WP_041364611.1">
    <property type="nucleotide sequence ID" value="NZ_HG938354.1"/>
</dbReference>
<name>A0A068T177_NEOGA</name>